<dbReference type="InterPro" id="IPR000160">
    <property type="entry name" value="GGDEF_dom"/>
</dbReference>
<dbReference type="OrthoDB" id="9812260at2"/>
<evidence type="ECO:0000313" key="8">
    <source>
        <dbReference type="Proteomes" id="UP000199675"/>
    </source>
</evidence>
<dbReference type="SUPFAM" id="SSF52172">
    <property type="entry name" value="CheY-like"/>
    <property type="match status" value="1"/>
</dbReference>
<feature type="domain" description="Response regulatory" evidence="5">
    <location>
        <begin position="9"/>
        <end position="124"/>
    </location>
</feature>
<dbReference type="Pfam" id="PF00990">
    <property type="entry name" value="GGDEF"/>
    <property type="match status" value="1"/>
</dbReference>
<dbReference type="SMART" id="SM00448">
    <property type="entry name" value="REC"/>
    <property type="match status" value="1"/>
</dbReference>
<evidence type="ECO:0000259" key="6">
    <source>
        <dbReference type="PROSITE" id="PS50887"/>
    </source>
</evidence>
<dbReference type="PANTHER" id="PTHR45138">
    <property type="entry name" value="REGULATORY COMPONENTS OF SENSORY TRANSDUCTION SYSTEM"/>
    <property type="match status" value="1"/>
</dbReference>
<reference evidence="7 8" key="1">
    <citation type="submission" date="2016-10" db="EMBL/GenBank/DDBJ databases">
        <authorList>
            <person name="de Groot N.N."/>
        </authorList>
    </citation>
    <scope>NUCLEOTIDE SEQUENCE [LARGE SCALE GENOMIC DNA]</scope>
    <source>
        <strain evidence="7 8">CGMCC 1.7059</strain>
    </source>
</reference>
<keyword evidence="8" id="KW-1185">Reference proteome</keyword>
<evidence type="ECO:0000256" key="3">
    <source>
        <dbReference type="ARBA" id="ARBA00034247"/>
    </source>
</evidence>
<dbReference type="Gene3D" id="3.30.70.270">
    <property type="match status" value="1"/>
</dbReference>
<dbReference type="PROSITE" id="PS50887">
    <property type="entry name" value="GGDEF"/>
    <property type="match status" value="1"/>
</dbReference>
<name>A0A1H3E9H8_9GAMM</name>
<comment type="cofactor">
    <cofactor evidence="1">
        <name>Mg(2+)</name>
        <dbReference type="ChEBI" id="CHEBI:18420"/>
    </cofactor>
</comment>
<dbReference type="InterPro" id="IPR001789">
    <property type="entry name" value="Sig_transdc_resp-reg_receiver"/>
</dbReference>
<dbReference type="InterPro" id="IPR043128">
    <property type="entry name" value="Rev_trsase/Diguanyl_cyclase"/>
</dbReference>
<dbReference type="SUPFAM" id="SSF55073">
    <property type="entry name" value="Nucleotide cyclase"/>
    <property type="match status" value="1"/>
</dbReference>
<proteinExistence type="predicted"/>
<accession>A0A1H3E9H8</accession>
<dbReference type="CDD" id="cd01949">
    <property type="entry name" value="GGDEF"/>
    <property type="match status" value="1"/>
</dbReference>
<dbReference type="InterPro" id="IPR011006">
    <property type="entry name" value="CheY-like_superfamily"/>
</dbReference>
<dbReference type="NCBIfam" id="TIGR00254">
    <property type="entry name" value="GGDEF"/>
    <property type="match status" value="1"/>
</dbReference>
<dbReference type="GO" id="GO:0043709">
    <property type="term" value="P:cell adhesion involved in single-species biofilm formation"/>
    <property type="evidence" value="ECO:0007669"/>
    <property type="project" value="TreeGrafter"/>
</dbReference>
<dbReference type="Proteomes" id="UP000199675">
    <property type="component" value="Unassembled WGS sequence"/>
</dbReference>
<dbReference type="PROSITE" id="PS50110">
    <property type="entry name" value="RESPONSE_REGULATORY"/>
    <property type="match status" value="1"/>
</dbReference>
<comment type="catalytic activity">
    <reaction evidence="3">
        <text>2 GTP = 3',3'-c-di-GMP + 2 diphosphate</text>
        <dbReference type="Rhea" id="RHEA:24898"/>
        <dbReference type="ChEBI" id="CHEBI:33019"/>
        <dbReference type="ChEBI" id="CHEBI:37565"/>
        <dbReference type="ChEBI" id="CHEBI:58805"/>
        <dbReference type="EC" id="2.7.7.65"/>
    </reaction>
</comment>
<evidence type="ECO:0000313" key="7">
    <source>
        <dbReference type="EMBL" id="SDX75267.1"/>
    </source>
</evidence>
<dbReference type="EMBL" id="FNNE01000019">
    <property type="protein sequence ID" value="SDX75267.1"/>
    <property type="molecule type" value="Genomic_DNA"/>
</dbReference>
<dbReference type="RefSeq" id="WP_091817907.1">
    <property type="nucleotide sequence ID" value="NZ_FNNE01000019.1"/>
</dbReference>
<dbReference type="EC" id="2.7.7.65" evidence="2"/>
<dbReference type="Pfam" id="PF00072">
    <property type="entry name" value="Response_reg"/>
    <property type="match status" value="1"/>
</dbReference>
<dbReference type="FunFam" id="3.30.70.270:FF:000001">
    <property type="entry name" value="Diguanylate cyclase domain protein"/>
    <property type="match status" value="1"/>
</dbReference>
<evidence type="ECO:0000259" key="5">
    <source>
        <dbReference type="PROSITE" id="PS50110"/>
    </source>
</evidence>
<organism evidence="7 8">
    <name type="scientific">Marinobacter mobilis</name>
    <dbReference type="NCBI Taxonomy" id="488533"/>
    <lineage>
        <taxon>Bacteria</taxon>
        <taxon>Pseudomonadati</taxon>
        <taxon>Pseudomonadota</taxon>
        <taxon>Gammaproteobacteria</taxon>
        <taxon>Pseudomonadales</taxon>
        <taxon>Marinobacteraceae</taxon>
        <taxon>Marinobacter</taxon>
    </lineage>
</organism>
<evidence type="ECO:0000256" key="1">
    <source>
        <dbReference type="ARBA" id="ARBA00001946"/>
    </source>
</evidence>
<dbReference type="STRING" id="488533.SAMN04487960_1193"/>
<dbReference type="SMART" id="SM00267">
    <property type="entry name" value="GGDEF"/>
    <property type="match status" value="1"/>
</dbReference>
<dbReference type="InterPro" id="IPR050469">
    <property type="entry name" value="Diguanylate_Cyclase"/>
</dbReference>
<dbReference type="GO" id="GO:0000160">
    <property type="term" value="P:phosphorelay signal transduction system"/>
    <property type="evidence" value="ECO:0007669"/>
    <property type="project" value="InterPro"/>
</dbReference>
<feature type="domain" description="GGDEF" evidence="6">
    <location>
        <begin position="167"/>
        <end position="308"/>
    </location>
</feature>
<dbReference type="AlphaFoldDB" id="A0A1H3E9H8"/>
<evidence type="ECO:0000256" key="4">
    <source>
        <dbReference type="PROSITE-ProRule" id="PRU00169"/>
    </source>
</evidence>
<dbReference type="Gene3D" id="3.40.50.2300">
    <property type="match status" value="1"/>
</dbReference>
<dbReference type="PANTHER" id="PTHR45138:SF9">
    <property type="entry name" value="DIGUANYLATE CYCLASE DGCM-RELATED"/>
    <property type="match status" value="1"/>
</dbReference>
<keyword evidence="4" id="KW-0597">Phosphoprotein</keyword>
<dbReference type="InterPro" id="IPR029787">
    <property type="entry name" value="Nucleotide_cyclase"/>
</dbReference>
<dbReference type="GO" id="GO:1902201">
    <property type="term" value="P:negative regulation of bacterial-type flagellum-dependent cell motility"/>
    <property type="evidence" value="ECO:0007669"/>
    <property type="project" value="TreeGrafter"/>
</dbReference>
<protein>
    <recommendedName>
        <fullName evidence="2">diguanylate cyclase</fullName>
        <ecNumber evidence="2">2.7.7.65</ecNumber>
    </recommendedName>
</protein>
<gene>
    <name evidence="7" type="ORF">SAMN04487960_1193</name>
</gene>
<sequence>MINSHPSSEVLIIDDDSSVILGLKKVLSDIGRIKFATSAEQAFEIIQEGPPDLILLDVGLPDVSGLEVCARLKSCEGTKKIPVIIITSNSESGFEEEVFAAGAVDYISKPLKPAVVLARTKIHLAYQTALRALVELAHTDELTGLENRRSFDERLECERKRAIREGTPLTVMMMDVDEFKKYNDHYGHLKGDDCLKSISLATARCCQRPGDFAARFGGEEFALILPGTGAEGAQSVAETIREHVHQLLLPHAPNASHTFVSLSVGSCTLTKELLERKEWSGLAILQAADNALYEAKANGRDCYRSATLPDLSAASLE</sequence>
<feature type="modified residue" description="4-aspartylphosphate" evidence="4">
    <location>
        <position position="57"/>
    </location>
</feature>
<evidence type="ECO:0000256" key="2">
    <source>
        <dbReference type="ARBA" id="ARBA00012528"/>
    </source>
</evidence>
<dbReference type="GO" id="GO:0052621">
    <property type="term" value="F:diguanylate cyclase activity"/>
    <property type="evidence" value="ECO:0007669"/>
    <property type="project" value="UniProtKB-EC"/>
</dbReference>
<dbReference type="GO" id="GO:0005886">
    <property type="term" value="C:plasma membrane"/>
    <property type="evidence" value="ECO:0007669"/>
    <property type="project" value="TreeGrafter"/>
</dbReference>